<sequence length="66" mass="7521">MDREKMAQVLRSLRREKGETQAEVAKSVGISASAYAMYETGERVPRDDVKVMIAKHFNRSVKGIFF</sequence>
<comment type="caution">
    <text evidence="2">The sequence shown here is derived from an EMBL/GenBank/DDBJ whole genome shotgun (WGS) entry which is preliminary data.</text>
</comment>
<dbReference type="SMART" id="SM00530">
    <property type="entry name" value="HTH_XRE"/>
    <property type="match status" value="1"/>
</dbReference>
<dbReference type="Pfam" id="PF01381">
    <property type="entry name" value="HTH_3"/>
    <property type="match status" value="1"/>
</dbReference>
<feature type="domain" description="HTH cro/C1-type" evidence="1">
    <location>
        <begin position="10"/>
        <end position="64"/>
    </location>
</feature>
<evidence type="ECO:0000313" key="2">
    <source>
        <dbReference type="EMBL" id="HJC49078.1"/>
    </source>
</evidence>
<dbReference type="EMBL" id="DWWD01000005">
    <property type="protein sequence ID" value="HJC49078.1"/>
    <property type="molecule type" value="Genomic_DNA"/>
</dbReference>
<reference evidence="2" key="1">
    <citation type="journal article" date="2021" name="PeerJ">
        <title>Extensive microbial diversity within the chicken gut microbiome revealed by metagenomics and culture.</title>
        <authorList>
            <person name="Gilroy R."/>
            <person name="Ravi A."/>
            <person name="Getino M."/>
            <person name="Pursley I."/>
            <person name="Horton D.L."/>
            <person name="Alikhan N.F."/>
            <person name="Baker D."/>
            <person name="Gharbi K."/>
            <person name="Hall N."/>
            <person name="Watson M."/>
            <person name="Adriaenssens E.M."/>
            <person name="Foster-Nyarko E."/>
            <person name="Jarju S."/>
            <person name="Secka A."/>
            <person name="Antonio M."/>
            <person name="Oren A."/>
            <person name="Chaudhuri R.R."/>
            <person name="La Ragione R."/>
            <person name="Hildebrand F."/>
            <person name="Pallen M.J."/>
        </authorList>
    </citation>
    <scope>NUCLEOTIDE SEQUENCE</scope>
    <source>
        <strain evidence="2">ChiSjej3B21-8574</strain>
    </source>
</reference>
<protein>
    <submittedName>
        <fullName evidence="2">Helix-turn-helix domain-containing protein</fullName>
    </submittedName>
</protein>
<dbReference type="InterPro" id="IPR010982">
    <property type="entry name" value="Lambda_DNA-bd_dom_sf"/>
</dbReference>
<accession>A0A9D2T6Q9</accession>
<dbReference type="GO" id="GO:0003677">
    <property type="term" value="F:DNA binding"/>
    <property type="evidence" value="ECO:0007669"/>
    <property type="project" value="InterPro"/>
</dbReference>
<reference evidence="2" key="2">
    <citation type="submission" date="2021-04" db="EMBL/GenBank/DDBJ databases">
        <authorList>
            <person name="Gilroy R."/>
        </authorList>
    </citation>
    <scope>NUCLEOTIDE SEQUENCE</scope>
    <source>
        <strain evidence="2">ChiSjej3B21-8574</strain>
    </source>
</reference>
<dbReference type="SUPFAM" id="SSF47413">
    <property type="entry name" value="lambda repressor-like DNA-binding domains"/>
    <property type="match status" value="1"/>
</dbReference>
<dbReference type="Gene3D" id="1.10.260.40">
    <property type="entry name" value="lambda repressor-like DNA-binding domains"/>
    <property type="match status" value="1"/>
</dbReference>
<dbReference type="CDD" id="cd00093">
    <property type="entry name" value="HTH_XRE"/>
    <property type="match status" value="1"/>
</dbReference>
<organism evidence="2 3">
    <name type="scientific">Candidatus Anaerostipes avistercoris</name>
    <dbReference type="NCBI Taxonomy" id="2838462"/>
    <lineage>
        <taxon>Bacteria</taxon>
        <taxon>Bacillati</taxon>
        <taxon>Bacillota</taxon>
        <taxon>Clostridia</taxon>
        <taxon>Lachnospirales</taxon>
        <taxon>Lachnospiraceae</taxon>
        <taxon>Anaerostipes</taxon>
    </lineage>
</organism>
<dbReference type="PROSITE" id="PS50943">
    <property type="entry name" value="HTH_CROC1"/>
    <property type="match status" value="1"/>
</dbReference>
<dbReference type="AlphaFoldDB" id="A0A9D2T6Q9"/>
<gene>
    <name evidence="2" type="ORF">H9754_00615</name>
</gene>
<dbReference type="InterPro" id="IPR001387">
    <property type="entry name" value="Cro/C1-type_HTH"/>
</dbReference>
<proteinExistence type="predicted"/>
<evidence type="ECO:0000259" key="1">
    <source>
        <dbReference type="PROSITE" id="PS50943"/>
    </source>
</evidence>
<dbReference type="Proteomes" id="UP000823904">
    <property type="component" value="Unassembled WGS sequence"/>
</dbReference>
<evidence type="ECO:0000313" key="3">
    <source>
        <dbReference type="Proteomes" id="UP000823904"/>
    </source>
</evidence>
<name>A0A9D2T6Q9_9FIRM</name>